<proteinExistence type="predicted"/>
<dbReference type="GeneID" id="75576189"/>
<gene>
    <name evidence="1" type="ORF">MS3_00000042</name>
</gene>
<dbReference type="RefSeq" id="XP_051068923.1">
    <property type="nucleotide sequence ID" value="XM_051207969.1"/>
</dbReference>
<reference evidence="1" key="1">
    <citation type="journal article" date="2012" name="Nat. Genet.">
        <title>Whole-genome sequence of Schistosoma haematobium.</title>
        <authorList>
            <person name="Young N.D."/>
            <person name="Jex A.R."/>
            <person name="Li B."/>
            <person name="Liu S."/>
            <person name="Yang L."/>
            <person name="Xiong Z."/>
            <person name="Li Y."/>
            <person name="Cantacessi C."/>
            <person name="Hall R.S."/>
            <person name="Xu X."/>
            <person name="Chen F."/>
            <person name="Wu X."/>
            <person name="Zerlotini A."/>
            <person name="Oliveira G."/>
            <person name="Hofmann A."/>
            <person name="Zhang G."/>
            <person name="Fang X."/>
            <person name="Kang Y."/>
            <person name="Campbell B.E."/>
            <person name="Loukas A."/>
            <person name="Ranganathan S."/>
            <person name="Rollinson D."/>
            <person name="Rinaldi G."/>
            <person name="Brindley P.J."/>
            <person name="Yang H."/>
            <person name="Wang J."/>
            <person name="Wang J."/>
            <person name="Gasser R.B."/>
        </authorList>
    </citation>
    <scope>NUCLEOTIDE SEQUENCE</scope>
</reference>
<dbReference type="CTD" id="75576189"/>
<name>A0A922LJ70_SCHHA</name>
<organism evidence="1 2">
    <name type="scientific">Schistosoma haematobium</name>
    <name type="common">Blood fluke</name>
    <dbReference type="NCBI Taxonomy" id="6185"/>
    <lineage>
        <taxon>Eukaryota</taxon>
        <taxon>Metazoa</taxon>
        <taxon>Spiralia</taxon>
        <taxon>Lophotrochozoa</taxon>
        <taxon>Platyhelminthes</taxon>
        <taxon>Trematoda</taxon>
        <taxon>Digenea</taxon>
        <taxon>Strigeidida</taxon>
        <taxon>Schistosomatoidea</taxon>
        <taxon>Schistosomatidae</taxon>
        <taxon>Schistosoma</taxon>
    </lineage>
</organism>
<keyword evidence="2" id="KW-1185">Reference proteome</keyword>
<reference evidence="1" key="3">
    <citation type="submission" date="2021-06" db="EMBL/GenBank/DDBJ databases">
        <title>Chromosome-level genome assembly for S. haematobium.</title>
        <authorList>
            <person name="Stroehlein A.J."/>
        </authorList>
    </citation>
    <scope>NUCLEOTIDE SEQUENCE</scope>
</reference>
<dbReference type="AlphaFoldDB" id="A0A922LJ70"/>
<comment type="caution">
    <text evidence="1">The sequence shown here is derived from an EMBL/GenBank/DDBJ whole genome shotgun (WGS) entry which is preliminary data.</text>
</comment>
<reference evidence="1" key="4">
    <citation type="journal article" date="2022" name="PLoS Pathog.">
        <title>Chromosome-level genome of Schistosoma haematobium underpins genome-wide explorations of molecular variation.</title>
        <authorList>
            <person name="Stroehlein A.J."/>
            <person name="Korhonen P.K."/>
            <person name="Lee V.V."/>
            <person name="Ralph S.A."/>
            <person name="Mentink-Kane M."/>
            <person name="You H."/>
            <person name="McManus D.P."/>
            <person name="Tchuente L.T."/>
            <person name="Stothard J.R."/>
            <person name="Kaur P."/>
            <person name="Dudchenko O."/>
            <person name="Aiden E.L."/>
            <person name="Yang B."/>
            <person name="Yang H."/>
            <person name="Emery A.M."/>
            <person name="Webster B.L."/>
            <person name="Brindley P.J."/>
            <person name="Rollinson D."/>
            <person name="Chang B.C.H."/>
            <person name="Gasser R.B."/>
            <person name="Young N.D."/>
        </authorList>
    </citation>
    <scope>NUCLEOTIDE SEQUENCE</scope>
</reference>
<dbReference type="Proteomes" id="UP000471633">
    <property type="component" value="Unassembled WGS sequence"/>
</dbReference>
<evidence type="ECO:0000313" key="2">
    <source>
        <dbReference type="Proteomes" id="UP000471633"/>
    </source>
</evidence>
<reference evidence="1" key="2">
    <citation type="journal article" date="2019" name="Gigascience">
        <title>High-quality Schistosoma haematobium genome achieved by single-molecule and long-range sequencing.</title>
        <authorList>
            <person name="Stroehlein A.J."/>
            <person name="Korhonen P.K."/>
            <person name="Chong T.M."/>
            <person name="Lim Y.L."/>
            <person name="Chan K.G."/>
            <person name="Webster B."/>
            <person name="Rollinson D."/>
            <person name="Brindley P.J."/>
            <person name="Gasser R.B."/>
            <person name="Young N.D."/>
        </authorList>
    </citation>
    <scope>NUCLEOTIDE SEQUENCE</scope>
</reference>
<accession>A0A922LJ70</accession>
<dbReference type="EMBL" id="AMPZ03000003">
    <property type="protein sequence ID" value="KAH9587144.1"/>
    <property type="molecule type" value="Genomic_DNA"/>
</dbReference>
<sequence length="113" mass="13355">MEDNGSEIATIMINHLRLHQSQMFTHDDNNNNNDENAYHTYTTRLYCSSHCQSTDSHKNIQYSPMMETLSRCHNTFSVPYYSLIPKLKTSFCKFTTSKQDYTVYHVRHRIVPE</sequence>
<dbReference type="KEGG" id="shx:MS3_00000042"/>
<evidence type="ECO:0000313" key="1">
    <source>
        <dbReference type="EMBL" id="KAH9587144.1"/>
    </source>
</evidence>
<protein>
    <submittedName>
        <fullName evidence="1">Uncharacterized protein</fullName>
    </submittedName>
</protein>